<dbReference type="Pfam" id="PF18701">
    <property type="entry name" value="DUF5641"/>
    <property type="match status" value="1"/>
</dbReference>
<evidence type="ECO:0000256" key="1">
    <source>
        <dbReference type="ARBA" id="ARBA00002114"/>
    </source>
</evidence>
<comment type="similarity">
    <text evidence="4">Belongs to the TCTP family.</text>
</comment>
<feature type="region of interest" description="Disordered" evidence="5">
    <location>
        <begin position="443"/>
        <end position="496"/>
    </location>
</feature>
<evidence type="ECO:0000256" key="4">
    <source>
        <dbReference type="PROSITE-ProRule" id="PRU01133"/>
    </source>
</evidence>
<dbReference type="Pfam" id="PF00838">
    <property type="entry name" value="TCTP"/>
    <property type="match status" value="1"/>
</dbReference>
<keyword evidence="8" id="KW-1185">Reference proteome</keyword>
<dbReference type="PANTHER" id="PTHR47331">
    <property type="entry name" value="PHD-TYPE DOMAIN-CONTAINING PROTEIN"/>
    <property type="match status" value="1"/>
</dbReference>
<dbReference type="FunFam" id="2.170.150.10:FF:000002">
    <property type="entry name" value="Translationally-controlled tumor protein homolog"/>
    <property type="match status" value="1"/>
</dbReference>
<dbReference type="HOGENOM" id="CLU_476736_0_0_1"/>
<keyword evidence="3" id="KW-0106">Calcium</keyword>
<dbReference type="InterPro" id="IPR018105">
    <property type="entry name" value="Translational_control_tumour_p"/>
</dbReference>
<sequence>MKIYKDIITGDEMFADTYKMKLVDDVIYEVYGKLITRQGDDIRLEGANASAEEADEGTDITSESGVDVVLNHRLTECFAFGDKKSYTLYLKDYMKKVLAKLEEKSPDQVDIFKTNMNKAMKDIPGRFKELQFFPGETLDCDGMVALLVGNKFVGEAPDIAVYAILQLLLRPRFGSRNAVLELYAFPSESLQELRVVGTASGSLRRIKNLMKAVVNSCKVCVIHKKRLQSQLMGVLPKERASFSRPFTYTGMDYAGPFDIKNYTGRACLITKGPHSPMSEDPTDLLALTPGHFLVGGPLMSTVEPEIKGETKSILNRWQHLKALHQQFRVRWKEEYLKELHKRSKWQAPSKNLRIDDMVVIKDDNLPSNEWRLGRIESVFPGADGNVRICARFLKLSAEKRLRAVLINKYCANCLVHEHSTGDCRSGDRCKKCDRSHHTLLHMHKQVSSLSRSRARSRLQPVPTRQAASASSQRSRRKNPPTQRRSSPPRRPESTRIDANFKLEVVLKIEPRVRNRTPVRALSDTVVSKFRDIMLADDQFHRPATVSMVLGADVYPKVIQSGFLTFDEGIPVA</sequence>
<dbReference type="PROSITE" id="PS51797">
    <property type="entry name" value="TCTP_3"/>
    <property type="match status" value="1"/>
</dbReference>
<organism evidence="7 8">
    <name type="scientific">Drosophila simulans</name>
    <name type="common">Fruit fly</name>
    <dbReference type="NCBI Taxonomy" id="7240"/>
    <lineage>
        <taxon>Eukaryota</taxon>
        <taxon>Metazoa</taxon>
        <taxon>Ecdysozoa</taxon>
        <taxon>Arthropoda</taxon>
        <taxon>Hexapoda</taxon>
        <taxon>Insecta</taxon>
        <taxon>Pterygota</taxon>
        <taxon>Neoptera</taxon>
        <taxon>Endopterygota</taxon>
        <taxon>Diptera</taxon>
        <taxon>Brachycera</taxon>
        <taxon>Muscomorpha</taxon>
        <taxon>Ephydroidea</taxon>
        <taxon>Drosophilidae</taxon>
        <taxon>Drosophila</taxon>
        <taxon>Sophophora</taxon>
    </lineage>
</organism>
<dbReference type="PhylomeDB" id="B4NTK7"/>
<dbReference type="InterPro" id="IPR011057">
    <property type="entry name" value="Mss4-like_sf"/>
</dbReference>
<evidence type="ECO:0000256" key="2">
    <source>
        <dbReference type="ARBA" id="ARBA00014759"/>
    </source>
</evidence>
<dbReference type="Proteomes" id="UP000000304">
    <property type="component" value="Unassembled WGS sequence"/>
</dbReference>
<dbReference type="Gene3D" id="2.170.150.10">
    <property type="entry name" value="Metal Binding Protein, Guanine Nucleotide Exchange Factor, Chain A"/>
    <property type="match status" value="1"/>
</dbReference>
<evidence type="ECO:0000313" key="8">
    <source>
        <dbReference type="Proteomes" id="UP000000304"/>
    </source>
</evidence>
<evidence type="ECO:0000256" key="5">
    <source>
        <dbReference type="SAM" id="MobiDB-lite"/>
    </source>
</evidence>
<dbReference type="PANTHER" id="PTHR47331:SF5">
    <property type="entry name" value="RIBONUCLEASE H"/>
    <property type="match status" value="1"/>
</dbReference>
<dbReference type="PRINTS" id="PR01653">
    <property type="entry name" value="TCTPROTEIN"/>
</dbReference>
<feature type="domain" description="TCTP" evidence="6">
    <location>
        <begin position="1"/>
        <end position="173"/>
    </location>
</feature>
<dbReference type="InterPro" id="IPR011323">
    <property type="entry name" value="Mss4/transl-control_tumour"/>
</dbReference>
<dbReference type="InterPro" id="IPR034737">
    <property type="entry name" value="TCTP"/>
</dbReference>
<dbReference type="OrthoDB" id="8069719at2759"/>
<evidence type="ECO:0000313" key="7">
    <source>
        <dbReference type="EMBL" id="EDX15665.1"/>
    </source>
</evidence>
<dbReference type="EMBL" id="CH983192">
    <property type="protein sequence ID" value="EDX15665.1"/>
    <property type="molecule type" value="Genomic_DNA"/>
</dbReference>
<dbReference type="PROSITE" id="PS01002">
    <property type="entry name" value="TCTP_1"/>
    <property type="match status" value="1"/>
</dbReference>
<name>B4NTK7_DROSI</name>
<evidence type="ECO:0000256" key="3">
    <source>
        <dbReference type="ARBA" id="ARBA00022837"/>
    </source>
</evidence>
<proteinExistence type="inferred from homology"/>
<dbReference type="AlphaFoldDB" id="B4NTK7"/>
<dbReference type="InterPro" id="IPR018103">
    <property type="entry name" value="Translation_control_tumour_CS"/>
</dbReference>
<gene>
    <name evidence="7" type="primary">Dsim\GD11927</name>
    <name evidence="7" type="ORF">Dsim_GD11927</name>
</gene>
<comment type="function">
    <text evidence="1">Involved in calcium binding and microtubule stabilization.</text>
</comment>
<accession>B4NTK7</accession>
<protein>
    <recommendedName>
        <fullName evidence="2">Translationally-controlled tumor protein homolog</fullName>
    </recommendedName>
</protein>
<evidence type="ECO:0000259" key="6">
    <source>
        <dbReference type="PROSITE" id="PS51797"/>
    </source>
</evidence>
<dbReference type="InterPro" id="IPR040676">
    <property type="entry name" value="DUF5641"/>
</dbReference>
<dbReference type="STRING" id="7240.B4NTK7"/>
<dbReference type="SUPFAM" id="SSF51316">
    <property type="entry name" value="Mss4-like"/>
    <property type="match status" value="1"/>
</dbReference>
<dbReference type="SMR" id="B4NTK7"/>
<reference evidence="7 8" key="1">
    <citation type="journal article" date="2007" name="Nature">
        <title>Evolution of genes and genomes on the Drosophila phylogeny.</title>
        <authorList>
            <consortium name="Drosophila 12 Genomes Consortium"/>
            <person name="Clark A.G."/>
            <person name="Eisen M.B."/>
            <person name="Smith D.R."/>
            <person name="Bergman C.M."/>
            <person name="Oliver B."/>
            <person name="Markow T.A."/>
            <person name="Kaufman T.C."/>
            <person name="Kellis M."/>
            <person name="Gelbart W."/>
            <person name="Iyer V.N."/>
            <person name="Pollard D.A."/>
            <person name="Sackton T.B."/>
            <person name="Larracuente A.M."/>
            <person name="Singh N.D."/>
            <person name="Abad J.P."/>
            <person name="Abt D.N."/>
            <person name="Adryan B."/>
            <person name="Aguade M."/>
            <person name="Akashi H."/>
            <person name="Anderson W.W."/>
            <person name="Aquadro C.F."/>
            <person name="Ardell D.H."/>
            <person name="Arguello R."/>
            <person name="Artieri C.G."/>
            <person name="Barbash D.A."/>
            <person name="Barker D."/>
            <person name="Barsanti P."/>
            <person name="Batterham P."/>
            <person name="Batzoglou S."/>
            <person name="Begun D."/>
            <person name="Bhutkar A."/>
            <person name="Blanco E."/>
            <person name="Bosak S.A."/>
            <person name="Bradley R.K."/>
            <person name="Brand A.D."/>
            <person name="Brent M.R."/>
            <person name="Brooks A.N."/>
            <person name="Brown R.H."/>
            <person name="Butlin R.K."/>
            <person name="Caggese C."/>
            <person name="Calvi B.R."/>
            <person name="Bernardo de Carvalho A."/>
            <person name="Caspi A."/>
            <person name="Castrezana S."/>
            <person name="Celniker S.E."/>
            <person name="Chang J.L."/>
            <person name="Chapple C."/>
            <person name="Chatterji S."/>
            <person name="Chinwalla A."/>
            <person name="Civetta A."/>
            <person name="Clifton S.W."/>
            <person name="Comeron J.M."/>
            <person name="Costello J.C."/>
            <person name="Coyne J.A."/>
            <person name="Daub J."/>
            <person name="David R.G."/>
            <person name="Delcher A.L."/>
            <person name="Delehaunty K."/>
            <person name="Do C.B."/>
            <person name="Ebling H."/>
            <person name="Edwards K."/>
            <person name="Eickbush T."/>
            <person name="Evans J.D."/>
            <person name="Filipski A."/>
            <person name="Findeiss S."/>
            <person name="Freyhult E."/>
            <person name="Fulton L."/>
            <person name="Fulton R."/>
            <person name="Garcia A.C."/>
            <person name="Gardiner A."/>
            <person name="Garfield D.A."/>
            <person name="Garvin B.E."/>
            <person name="Gibson G."/>
            <person name="Gilbert D."/>
            <person name="Gnerre S."/>
            <person name="Godfrey J."/>
            <person name="Good R."/>
            <person name="Gotea V."/>
            <person name="Gravely B."/>
            <person name="Greenberg A.J."/>
            <person name="Griffiths-Jones S."/>
            <person name="Gross S."/>
            <person name="Guigo R."/>
            <person name="Gustafson E.A."/>
            <person name="Haerty W."/>
            <person name="Hahn M.W."/>
            <person name="Halligan D.L."/>
            <person name="Halpern A.L."/>
            <person name="Halter G.M."/>
            <person name="Han M.V."/>
            <person name="Heger A."/>
            <person name="Hillier L."/>
            <person name="Hinrichs A.S."/>
            <person name="Holmes I."/>
            <person name="Hoskins R.A."/>
            <person name="Hubisz M.J."/>
            <person name="Hultmark D."/>
            <person name="Huntley M.A."/>
            <person name="Jaffe D.B."/>
            <person name="Jagadeeshan S."/>
            <person name="Jeck W.R."/>
            <person name="Johnson J."/>
            <person name="Jones C.D."/>
            <person name="Jordan W.C."/>
            <person name="Karpen G.H."/>
            <person name="Kataoka E."/>
            <person name="Keightley P.D."/>
            <person name="Kheradpour P."/>
            <person name="Kirkness E.F."/>
            <person name="Koerich L.B."/>
            <person name="Kristiansen K."/>
            <person name="Kudrna D."/>
            <person name="Kulathinal R.J."/>
            <person name="Kumar S."/>
            <person name="Kwok R."/>
            <person name="Lander E."/>
            <person name="Langley C.H."/>
            <person name="Lapoint R."/>
            <person name="Lazzaro B.P."/>
            <person name="Lee S.J."/>
            <person name="Levesque L."/>
            <person name="Li R."/>
            <person name="Lin C.F."/>
            <person name="Lin M.F."/>
            <person name="Lindblad-Toh K."/>
            <person name="Llopart A."/>
            <person name="Long M."/>
            <person name="Low L."/>
            <person name="Lozovsky E."/>
            <person name="Lu J."/>
            <person name="Luo M."/>
            <person name="Machado C.A."/>
            <person name="Makalowski W."/>
            <person name="Marzo M."/>
            <person name="Matsuda M."/>
            <person name="Matzkin L."/>
            <person name="McAllister B."/>
            <person name="McBride C.S."/>
            <person name="McKernan B."/>
            <person name="McKernan K."/>
            <person name="Mendez-Lago M."/>
            <person name="Minx P."/>
            <person name="Mollenhauer M.U."/>
            <person name="Montooth K."/>
            <person name="Mount S.M."/>
            <person name="Mu X."/>
            <person name="Myers E."/>
            <person name="Negre B."/>
            <person name="Newfeld S."/>
            <person name="Nielsen R."/>
            <person name="Noor M.A."/>
            <person name="O'Grady P."/>
            <person name="Pachter L."/>
            <person name="Papaceit M."/>
            <person name="Parisi M.J."/>
            <person name="Parisi M."/>
            <person name="Parts L."/>
            <person name="Pedersen J.S."/>
            <person name="Pesole G."/>
            <person name="Phillippy A.M."/>
            <person name="Ponting C.P."/>
            <person name="Pop M."/>
            <person name="Porcelli D."/>
            <person name="Powell J.R."/>
            <person name="Prohaska S."/>
            <person name="Pruitt K."/>
            <person name="Puig M."/>
            <person name="Quesneville H."/>
            <person name="Ram K.R."/>
            <person name="Rand D."/>
            <person name="Rasmussen M.D."/>
            <person name="Reed L.K."/>
            <person name="Reenan R."/>
            <person name="Reily A."/>
            <person name="Remington K.A."/>
            <person name="Rieger T.T."/>
            <person name="Ritchie M.G."/>
            <person name="Robin C."/>
            <person name="Rogers Y.H."/>
            <person name="Rohde C."/>
            <person name="Rozas J."/>
            <person name="Rubenfield M.J."/>
            <person name="Ruiz A."/>
            <person name="Russo S."/>
            <person name="Salzberg S.L."/>
            <person name="Sanchez-Gracia A."/>
            <person name="Saranga D.J."/>
            <person name="Sato H."/>
            <person name="Schaeffer S.W."/>
            <person name="Schatz M.C."/>
            <person name="Schlenke T."/>
            <person name="Schwartz R."/>
            <person name="Segarra C."/>
            <person name="Singh R.S."/>
            <person name="Sirot L."/>
            <person name="Sirota M."/>
            <person name="Sisneros N.B."/>
            <person name="Smith C.D."/>
            <person name="Smith T.F."/>
            <person name="Spieth J."/>
            <person name="Stage D.E."/>
            <person name="Stark A."/>
            <person name="Stephan W."/>
            <person name="Strausberg R.L."/>
            <person name="Strempel S."/>
            <person name="Sturgill D."/>
            <person name="Sutton G."/>
            <person name="Sutton G.G."/>
            <person name="Tao W."/>
            <person name="Teichmann S."/>
            <person name="Tobari Y.N."/>
            <person name="Tomimura Y."/>
            <person name="Tsolas J.M."/>
            <person name="Valente V.L."/>
            <person name="Venter E."/>
            <person name="Venter J.C."/>
            <person name="Vicario S."/>
            <person name="Vieira F.G."/>
            <person name="Vilella A.J."/>
            <person name="Villasante A."/>
            <person name="Walenz B."/>
            <person name="Wang J."/>
            <person name="Wasserman M."/>
            <person name="Watts T."/>
            <person name="Wilson D."/>
            <person name="Wilson R.K."/>
            <person name="Wing R.A."/>
            <person name="Wolfner M.F."/>
            <person name="Wong A."/>
            <person name="Wong G.K."/>
            <person name="Wu C.I."/>
            <person name="Wu G."/>
            <person name="Yamamoto D."/>
            <person name="Yang H.P."/>
            <person name="Yang S.P."/>
            <person name="Yorke J.A."/>
            <person name="Yoshida K."/>
            <person name="Zdobnov E."/>
            <person name="Zhang P."/>
            <person name="Zhang Y."/>
            <person name="Zimin A.V."/>
            <person name="Baldwin J."/>
            <person name="Abdouelleil A."/>
            <person name="Abdulkadir J."/>
            <person name="Abebe A."/>
            <person name="Abera B."/>
            <person name="Abreu J."/>
            <person name="Acer S.C."/>
            <person name="Aftuck L."/>
            <person name="Alexander A."/>
            <person name="An P."/>
            <person name="Anderson E."/>
            <person name="Anderson S."/>
            <person name="Arachi H."/>
            <person name="Azer M."/>
            <person name="Bachantsang P."/>
            <person name="Barry A."/>
            <person name="Bayul T."/>
            <person name="Berlin A."/>
            <person name="Bessette D."/>
            <person name="Bloom T."/>
            <person name="Blye J."/>
            <person name="Boguslavskiy L."/>
            <person name="Bonnet C."/>
            <person name="Boukhgalter B."/>
            <person name="Bourzgui I."/>
            <person name="Brown A."/>
            <person name="Cahill P."/>
            <person name="Channer S."/>
            <person name="Cheshatsang Y."/>
            <person name="Chuda L."/>
            <person name="Citroen M."/>
            <person name="Collymore A."/>
            <person name="Cooke P."/>
            <person name="Costello M."/>
            <person name="D'Aco K."/>
            <person name="Daza R."/>
            <person name="De Haan G."/>
            <person name="DeGray S."/>
            <person name="DeMaso C."/>
            <person name="Dhargay N."/>
            <person name="Dooley K."/>
            <person name="Dooley E."/>
            <person name="Doricent M."/>
            <person name="Dorje P."/>
            <person name="Dorjee K."/>
            <person name="Dupes A."/>
            <person name="Elong R."/>
            <person name="Falk J."/>
            <person name="Farina A."/>
            <person name="Faro S."/>
            <person name="Ferguson D."/>
            <person name="Fisher S."/>
            <person name="Foley C.D."/>
            <person name="Franke A."/>
            <person name="Friedrich D."/>
            <person name="Gadbois L."/>
            <person name="Gearin G."/>
            <person name="Gearin C.R."/>
            <person name="Giannoukos G."/>
            <person name="Goode T."/>
            <person name="Graham J."/>
            <person name="Grandbois E."/>
            <person name="Grewal S."/>
            <person name="Gyaltsen K."/>
            <person name="Hafez N."/>
            <person name="Hagos B."/>
            <person name="Hall J."/>
            <person name="Henson C."/>
            <person name="Hollinger A."/>
            <person name="Honan T."/>
            <person name="Huard M.D."/>
            <person name="Hughes L."/>
            <person name="Hurhula B."/>
            <person name="Husby M.E."/>
            <person name="Kamat A."/>
            <person name="Kanga B."/>
            <person name="Kashin S."/>
            <person name="Khazanovich D."/>
            <person name="Kisner P."/>
            <person name="Lance K."/>
            <person name="Lara M."/>
            <person name="Lee W."/>
            <person name="Lennon N."/>
            <person name="Letendre F."/>
            <person name="LeVine R."/>
            <person name="Lipovsky A."/>
            <person name="Liu X."/>
            <person name="Liu J."/>
            <person name="Liu S."/>
            <person name="Lokyitsang T."/>
            <person name="Lokyitsang Y."/>
            <person name="Lubonja R."/>
            <person name="Lui A."/>
            <person name="MacDonald P."/>
            <person name="Magnisalis V."/>
            <person name="Maru K."/>
            <person name="Matthews C."/>
            <person name="McCusker W."/>
            <person name="McDonough S."/>
            <person name="Mehta T."/>
            <person name="Meldrim J."/>
            <person name="Meneus L."/>
            <person name="Mihai O."/>
            <person name="Mihalev A."/>
            <person name="Mihova T."/>
            <person name="Mittelman R."/>
            <person name="Mlenga V."/>
            <person name="Montmayeur A."/>
            <person name="Mulrain L."/>
            <person name="Navidi A."/>
            <person name="Naylor J."/>
            <person name="Negash T."/>
            <person name="Nguyen T."/>
            <person name="Nguyen N."/>
            <person name="Nicol R."/>
            <person name="Norbu C."/>
            <person name="Norbu N."/>
            <person name="Novod N."/>
            <person name="O'Neill B."/>
            <person name="Osman S."/>
            <person name="Markiewicz E."/>
            <person name="Oyono O.L."/>
            <person name="Patti C."/>
            <person name="Phunkhang P."/>
            <person name="Pierre F."/>
            <person name="Priest M."/>
            <person name="Raghuraman S."/>
            <person name="Rege F."/>
            <person name="Reyes R."/>
            <person name="Rise C."/>
            <person name="Rogov P."/>
            <person name="Ross K."/>
            <person name="Ryan E."/>
            <person name="Settipalli S."/>
            <person name="Shea T."/>
            <person name="Sherpa N."/>
            <person name="Shi L."/>
            <person name="Shih D."/>
            <person name="Sparrow T."/>
            <person name="Spaulding J."/>
            <person name="Stalker J."/>
            <person name="Stange-Thomann N."/>
            <person name="Stavropoulos S."/>
            <person name="Stone C."/>
            <person name="Strader C."/>
            <person name="Tesfaye S."/>
            <person name="Thomson T."/>
            <person name="Thoulutsang Y."/>
            <person name="Thoulutsang D."/>
            <person name="Topham K."/>
            <person name="Topping I."/>
            <person name="Tsamla T."/>
            <person name="Vassiliev H."/>
            <person name="Vo A."/>
            <person name="Wangchuk T."/>
            <person name="Wangdi T."/>
            <person name="Weiand M."/>
            <person name="Wilkinson J."/>
            <person name="Wilson A."/>
            <person name="Yadav S."/>
            <person name="Young G."/>
            <person name="Yu Q."/>
            <person name="Zembek L."/>
            <person name="Zhong D."/>
            <person name="Zimmer A."/>
            <person name="Zwirko Z."/>
            <person name="Jaffe D.B."/>
            <person name="Alvarez P."/>
            <person name="Brockman W."/>
            <person name="Butler J."/>
            <person name="Chin C."/>
            <person name="Gnerre S."/>
            <person name="Grabherr M."/>
            <person name="Kleber M."/>
            <person name="Mauceli E."/>
            <person name="MacCallum I."/>
        </authorList>
    </citation>
    <scope>NUCLEOTIDE SEQUENCE [LARGE SCALE GENOMIC DNA]</scope>
    <source>
        <strain evidence="8">white501</strain>
    </source>
</reference>